<protein>
    <submittedName>
        <fullName evidence="2">Uncharacterized protein</fullName>
    </submittedName>
</protein>
<feature type="compositionally biased region" description="Low complexity" evidence="1">
    <location>
        <begin position="291"/>
        <end position="305"/>
    </location>
</feature>
<feature type="compositionally biased region" description="Low complexity" evidence="1">
    <location>
        <begin position="28"/>
        <end position="46"/>
    </location>
</feature>
<feature type="compositionally biased region" description="Polar residues" evidence="1">
    <location>
        <begin position="306"/>
        <end position="328"/>
    </location>
</feature>
<feature type="region of interest" description="Disordered" evidence="1">
    <location>
        <begin position="121"/>
        <end position="328"/>
    </location>
</feature>
<dbReference type="EMBL" id="KV749420">
    <property type="protein sequence ID" value="OCL09518.1"/>
    <property type="molecule type" value="Genomic_DNA"/>
</dbReference>
<accession>A0A8E2F3B6</accession>
<feature type="compositionally biased region" description="Polar residues" evidence="1">
    <location>
        <begin position="124"/>
        <end position="179"/>
    </location>
</feature>
<gene>
    <name evidence="2" type="ORF">AOQ84DRAFT_438920</name>
</gene>
<reference evidence="2 3" key="1">
    <citation type="journal article" date="2016" name="Nat. Commun.">
        <title>Ectomycorrhizal ecology is imprinted in the genome of the dominant symbiotic fungus Cenococcum geophilum.</title>
        <authorList>
            <consortium name="DOE Joint Genome Institute"/>
            <person name="Peter M."/>
            <person name="Kohler A."/>
            <person name="Ohm R.A."/>
            <person name="Kuo A."/>
            <person name="Krutzmann J."/>
            <person name="Morin E."/>
            <person name="Arend M."/>
            <person name="Barry K.W."/>
            <person name="Binder M."/>
            <person name="Choi C."/>
            <person name="Clum A."/>
            <person name="Copeland A."/>
            <person name="Grisel N."/>
            <person name="Haridas S."/>
            <person name="Kipfer T."/>
            <person name="LaButti K."/>
            <person name="Lindquist E."/>
            <person name="Lipzen A."/>
            <person name="Maire R."/>
            <person name="Meier B."/>
            <person name="Mihaltcheva S."/>
            <person name="Molinier V."/>
            <person name="Murat C."/>
            <person name="Poggeler S."/>
            <person name="Quandt C.A."/>
            <person name="Sperisen C."/>
            <person name="Tritt A."/>
            <person name="Tisserant E."/>
            <person name="Crous P.W."/>
            <person name="Henrissat B."/>
            <person name="Nehls U."/>
            <person name="Egli S."/>
            <person name="Spatafora J.W."/>
            <person name="Grigoriev I.V."/>
            <person name="Martin F.M."/>
        </authorList>
    </citation>
    <scope>NUCLEOTIDE SEQUENCE [LARGE SCALE GENOMIC DNA]</scope>
    <source>
        <strain evidence="2 3">CBS 207.34</strain>
    </source>
</reference>
<evidence type="ECO:0000256" key="1">
    <source>
        <dbReference type="SAM" id="MobiDB-lite"/>
    </source>
</evidence>
<sequence>MKQSASPQYRDRAQITQRHQSSDPLPEAMASMSISSAPSTHTSATITSVAELPYDYGAFRQAESPTQQGQRRKTTNNALCFQAPHTKPLDQLDSNQGTPQSQYRAPISHSAVEVASIQPPMGSIANSQNQTQPNHAYQPEYQQGTPLSYTVPIQSNQPQTQNSPYPQNMQLSCQPTSYSPRPATQPQAQQYQQQTPNYPSAPQQYQRQYVNYSSTQSTTVPVSAQVNQTPRSYSNQMSQHPQVQPLYQPTQTNQPQRSQASLGHATPNQAFTPHQTLCAQGPSLTPTASVLTTAPPQYPQAQPLQSHNYPTQNQGYSPYQSPIPQTTSSVISVPSSAAYQSLPSSSIPSSVTYQQNLLTPMASGTQASRDGSAQPHGTTSSVQVPPAQIAIQQQVTHGIATGHYTNSQALQYNTQQSNLIQQRGQYVSSTLQPQYSTGTNLVQYVQGSQQLSYVANHQEAQQPLNNYAARMGGQEPGLAPSPMQTNQANPNTAHALQNTQTGKKDIGSSLSNFWDKQSTGKKVALGVGGALVAGFLGYEAVEAVGGIGPHHHHRNHHHRHKINIPNNNINSNNTANAAVYNNAASWDQTAFNLACTDAAIF</sequence>
<feature type="compositionally biased region" description="Polar residues" evidence="1">
    <location>
        <begin position="363"/>
        <end position="381"/>
    </location>
</feature>
<feature type="compositionally biased region" description="Polar residues" evidence="1">
    <location>
        <begin position="14"/>
        <end position="23"/>
    </location>
</feature>
<dbReference type="AlphaFoldDB" id="A0A8E2F3B6"/>
<evidence type="ECO:0000313" key="2">
    <source>
        <dbReference type="EMBL" id="OCL09518.1"/>
    </source>
</evidence>
<evidence type="ECO:0000313" key="3">
    <source>
        <dbReference type="Proteomes" id="UP000250140"/>
    </source>
</evidence>
<keyword evidence="3" id="KW-1185">Reference proteome</keyword>
<feature type="compositionally biased region" description="Low complexity" evidence="1">
    <location>
        <begin position="182"/>
        <end position="198"/>
    </location>
</feature>
<feature type="compositionally biased region" description="Polar residues" evidence="1">
    <location>
        <begin position="200"/>
        <end position="290"/>
    </location>
</feature>
<feature type="region of interest" description="Disordered" evidence="1">
    <location>
        <begin position="363"/>
        <end position="384"/>
    </location>
</feature>
<name>A0A8E2F3B6_9PEZI</name>
<dbReference type="Proteomes" id="UP000250140">
    <property type="component" value="Unassembled WGS sequence"/>
</dbReference>
<feature type="region of interest" description="Disordered" evidence="1">
    <location>
        <begin position="1"/>
        <end position="46"/>
    </location>
</feature>
<organism evidence="2 3">
    <name type="scientific">Glonium stellatum</name>
    <dbReference type="NCBI Taxonomy" id="574774"/>
    <lineage>
        <taxon>Eukaryota</taxon>
        <taxon>Fungi</taxon>
        <taxon>Dikarya</taxon>
        <taxon>Ascomycota</taxon>
        <taxon>Pezizomycotina</taxon>
        <taxon>Dothideomycetes</taxon>
        <taxon>Pleosporomycetidae</taxon>
        <taxon>Gloniales</taxon>
        <taxon>Gloniaceae</taxon>
        <taxon>Glonium</taxon>
    </lineage>
</organism>
<proteinExistence type="predicted"/>